<protein>
    <submittedName>
        <fullName evidence="1">Uncharacterized protein</fullName>
    </submittedName>
</protein>
<accession>A0A7J7RJ88</accession>
<evidence type="ECO:0000313" key="2">
    <source>
        <dbReference type="Proteomes" id="UP000585614"/>
    </source>
</evidence>
<organism evidence="1 2">
    <name type="scientific">Rhinolophus ferrumequinum</name>
    <name type="common">Greater horseshoe bat</name>
    <dbReference type="NCBI Taxonomy" id="59479"/>
    <lineage>
        <taxon>Eukaryota</taxon>
        <taxon>Metazoa</taxon>
        <taxon>Chordata</taxon>
        <taxon>Craniata</taxon>
        <taxon>Vertebrata</taxon>
        <taxon>Euteleostomi</taxon>
        <taxon>Mammalia</taxon>
        <taxon>Eutheria</taxon>
        <taxon>Laurasiatheria</taxon>
        <taxon>Chiroptera</taxon>
        <taxon>Yinpterochiroptera</taxon>
        <taxon>Rhinolophoidea</taxon>
        <taxon>Rhinolophidae</taxon>
        <taxon>Rhinolophinae</taxon>
        <taxon>Rhinolophus</taxon>
    </lineage>
</organism>
<proteinExistence type="predicted"/>
<sequence length="159" mass="18500">MAPGSALQTLRQFIHIPLFRCQRLGFNSLQFHSSIEKVLMESGVCPVKRWGLFNCPQTSLYLLCKNYYGVTIFKAYFSIHKKRHLFSVKWIVSPLLSLNPQCLLESFFFSPNSSPHLLLDTLVLSCSGPFICTLEFFSCKFVQWKILFSLDRKHEELKR</sequence>
<gene>
    <name evidence="1" type="ORF">mRhiFer1_009441</name>
</gene>
<comment type="caution">
    <text evidence="1">The sequence shown here is derived from an EMBL/GenBank/DDBJ whole genome shotgun (WGS) entry which is preliminary data.</text>
</comment>
<evidence type="ECO:0000313" key="1">
    <source>
        <dbReference type="EMBL" id="KAF6276087.1"/>
    </source>
</evidence>
<reference evidence="1 2" key="1">
    <citation type="journal article" date="2020" name="Nature">
        <title>Six reference-quality genomes reveal evolution of bat adaptations.</title>
        <authorList>
            <person name="Jebb D."/>
            <person name="Huang Z."/>
            <person name="Pippel M."/>
            <person name="Hughes G.M."/>
            <person name="Lavrichenko K."/>
            <person name="Devanna P."/>
            <person name="Winkler S."/>
            <person name="Jermiin L.S."/>
            <person name="Skirmuntt E.C."/>
            <person name="Katzourakis A."/>
            <person name="Burkitt-Gray L."/>
            <person name="Ray D.A."/>
            <person name="Sullivan K.A.M."/>
            <person name="Roscito J.G."/>
            <person name="Kirilenko B.M."/>
            <person name="Davalos L.M."/>
            <person name="Corthals A.P."/>
            <person name="Power M.L."/>
            <person name="Jones G."/>
            <person name="Ransome R.D."/>
            <person name="Dechmann D.K.N."/>
            <person name="Locatelli A.G."/>
            <person name="Puechmaille S.J."/>
            <person name="Fedrigo O."/>
            <person name="Jarvis E.D."/>
            <person name="Hiller M."/>
            <person name="Vernes S.C."/>
            <person name="Myers E.W."/>
            <person name="Teeling E.C."/>
        </authorList>
    </citation>
    <scope>NUCLEOTIDE SEQUENCE [LARGE SCALE GENOMIC DNA]</scope>
    <source>
        <strain evidence="1">MRhiFer1</strain>
        <tissue evidence="1">Lung</tissue>
    </source>
</reference>
<name>A0A7J7RJ88_RHIFE</name>
<dbReference type="AlphaFoldDB" id="A0A7J7RJ88"/>
<dbReference type="EMBL" id="JACAGC010000026">
    <property type="protein sequence ID" value="KAF6276087.1"/>
    <property type="molecule type" value="Genomic_DNA"/>
</dbReference>
<dbReference type="Proteomes" id="UP000585614">
    <property type="component" value="Unassembled WGS sequence"/>
</dbReference>